<sequence>MDFAFLNETSDELIFSDEINILEAPNDEFFLVANSPKIKAEIYAPEINNYLANSKNSMLEKAKNVKILYESRALSFDFATNLPNSQNVGKNVIYMSQTPRKTVVETLQKAGFKVITCKNDEVESVYGKIGEIYVQITQDVETECDFFICENTDKKFLTQSGCYEISNLDENEILELLSKKTPVYEYENFVSYNHKICDFDGSKTECCGLCADVCPTVAILKDKENAKLNFSHIDCVKCAKCVQICPSGALELAKMSIESFEKIAKLYKDRFVILLSEKNLPQNITLPENALYFVIPNDKFLKANHFLSILEQSGQNMIFFTPYLDEITKQNINFVNKIYDLKFHKTAIITVENENELQSALNKTEKTAYFDIPFVNQNSREILSQRLGILVENENLGKISLDEHPKFAQISINEDTCTLCASCAGACKNGALIADSEENAIKLNASLCTACGACVKSCAEQGTIAIQTNEIDLQKSFFEYQTLAHDELFACIECGKKFATKKSVMRVAGLLKDSFTGDTYKMKSLFCCSDCKAKLMIQKQLKEQNGN</sequence>
<dbReference type="InterPro" id="IPR050572">
    <property type="entry name" value="Fe-S_Ferredoxin"/>
</dbReference>
<feature type="domain" description="4Fe-4S ferredoxin-type" evidence="5">
    <location>
        <begin position="408"/>
        <end position="437"/>
    </location>
</feature>
<dbReference type="InterPro" id="IPR017896">
    <property type="entry name" value="4Fe4S_Fe-S-bd"/>
</dbReference>
<evidence type="ECO:0000256" key="3">
    <source>
        <dbReference type="ARBA" id="ARBA00023004"/>
    </source>
</evidence>
<keyword evidence="2" id="KW-0479">Metal-binding</keyword>
<dbReference type="RefSeq" id="WP_012108101.1">
    <property type="nucleotide sequence ID" value="NC_009714.1"/>
</dbReference>
<dbReference type="GO" id="GO:0051539">
    <property type="term" value="F:4 iron, 4 sulfur cluster binding"/>
    <property type="evidence" value="ECO:0007669"/>
    <property type="project" value="UniProtKB-KW"/>
</dbReference>
<keyword evidence="3" id="KW-0408">Iron</keyword>
<protein>
    <submittedName>
        <fullName evidence="6">Iron-sulfur cluster-binding domain protein</fullName>
    </submittedName>
</protein>
<dbReference type="PANTHER" id="PTHR43687">
    <property type="entry name" value="ADENYLYLSULFATE REDUCTASE, BETA SUBUNIT"/>
    <property type="match status" value="1"/>
</dbReference>
<dbReference type="HOGENOM" id="CLU_035912_0_0_7"/>
<dbReference type="Gene3D" id="3.30.70.20">
    <property type="match status" value="2"/>
</dbReference>
<feature type="domain" description="4Fe-4S ferredoxin-type" evidence="5">
    <location>
        <begin position="224"/>
        <end position="255"/>
    </location>
</feature>
<evidence type="ECO:0000313" key="7">
    <source>
        <dbReference type="Proteomes" id="UP000002407"/>
    </source>
</evidence>
<evidence type="ECO:0000259" key="5">
    <source>
        <dbReference type="PROSITE" id="PS51379"/>
    </source>
</evidence>
<organism evidence="6 7">
    <name type="scientific">Campylobacter hominis (strain ATCC BAA-381 / DSM 21671 / CCUG 45161 / LMG 19568 / NCTC 13146 / CH001A)</name>
    <dbReference type="NCBI Taxonomy" id="360107"/>
    <lineage>
        <taxon>Bacteria</taxon>
        <taxon>Pseudomonadati</taxon>
        <taxon>Campylobacterota</taxon>
        <taxon>Epsilonproteobacteria</taxon>
        <taxon>Campylobacterales</taxon>
        <taxon>Campylobacteraceae</taxon>
        <taxon>Campylobacter</taxon>
    </lineage>
</organism>
<evidence type="ECO:0000256" key="2">
    <source>
        <dbReference type="ARBA" id="ARBA00022723"/>
    </source>
</evidence>
<dbReference type="PROSITE" id="PS51379">
    <property type="entry name" value="4FE4S_FER_2"/>
    <property type="match status" value="4"/>
</dbReference>
<dbReference type="AlphaFoldDB" id="A7HZX9"/>
<dbReference type="OrthoDB" id="9808559at2"/>
<dbReference type="PANTHER" id="PTHR43687:SF1">
    <property type="entry name" value="FERREDOXIN III"/>
    <property type="match status" value="1"/>
</dbReference>
<dbReference type="SUPFAM" id="SSF54862">
    <property type="entry name" value="4Fe-4S ferredoxins"/>
    <property type="match status" value="2"/>
</dbReference>
<dbReference type="Proteomes" id="UP000002407">
    <property type="component" value="Chromosome"/>
</dbReference>
<dbReference type="Pfam" id="PF13237">
    <property type="entry name" value="Fer4_10"/>
    <property type="match status" value="1"/>
</dbReference>
<dbReference type="eggNOG" id="COG2221">
    <property type="taxonomic scope" value="Bacteria"/>
</dbReference>
<evidence type="ECO:0000313" key="6">
    <source>
        <dbReference type="EMBL" id="ABS52132.1"/>
    </source>
</evidence>
<feature type="domain" description="4Fe-4S ferredoxin-type" evidence="5">
    <location>
        <begin position="439"/>
        <end position="469"/>
    </location>
</feature>
<dbReference type="PROSITE" id="PS00198">
    <property type="entry name" value="4FE4S_FER_1"/>
    <property type="match status" value="1"/>
</dbReference>
<dbReference type="Pfam" id="PF12838">
    <property type="entry name" value="Fer4_7"/>
    <property type="match status" value="1"/>
</dbReference>
<evidence type="ECO:0000256" key="4">
    <source>
        <dbReference type="ARBA" id="ARBA00023014"/>
    </source>
</evidence>
<evidence type="ECO:0000256" key="1">
    <source>
        <dbReference type="ARBA" id="ARBA00022485"/>
    </source>
</evidence>
<accession>A7HZX9</accession>
<keyword evidence="7" id="KW-1185">Reference proteome</keyword>
<name>A7HZX9_CAMHC</name>
<keyword evidence="4" id="KW-0411">Iron-sulfur</keyword>
<dbReference type="STRING" id="360107.CHAB381_0213"/>
<feature type="domain" description="4Fe-4S ferredoxin-type" evidence="5">
    <location>
        <begin position="195"/>
        <end position="223"/>
    </location>
</feature>
<dbReference type="eggNOG" id="COG1145">
    <property type="taxonomic scope" value="Bacteria"/>
</dbReference>
<dbReference type="InterPro" id="IPR017900">
    <property type="entry name" value="4Fe4S_Fe_S_CS"/>
</dbReference>
<keyword evidence="1" id="KW-0004">4Fe-4S</keyword>
<dbReference type="GO" id="GO:0046872">
    <property type="term" value="F:metal ion binding"/>
    <property type="evidence" value="ECO:0007669"/>
    <property type="project" value="UniProtKB-KW"/>
</dbReference>
<reference evidence="7" key="1">
    <citation type="submission" date="2007-07" db="EMBL/GenBank/DDBJ databases">
        <title>Complete genome sequence of Campylobacter hominis ATCC BAA-381, a commensal isolated from the human gastrointestinal tract.</title>
        <authorList>
            <person name="Fouts D.E."/>
            <person name="Mongodin E.F."/>
            <person name="Puiu D."/>
            <person name="Sebastian Y."/>
            <person name="Miller W.G."/>
            <person name="Mandrell R.E."/>
            <person name="Nelson K.E."/>
        </authorList>
    </citation>
    <scope>NUCLEOTIDE SEQUENCE [LARGE SCALE GENOMIC DNA]</scope>
    <source>
        <strain evidence="7">ATCC BAA-381 / LMG 19568 / NCTC 13146 / CH001A</strain>
    </source>
</reference>
<dbReference type="EMBL" id="CP000776">
    <property type="protein sequence ID" value="ABS52132.1"/>
    <property type="molecule type" value="Genomic_DNA"/>
</dbReference>
<dbReference type="KEGG" id="cha:CHAB381_0213"/>
<proteinExistence type="predicted"/>
<gene>
    <name evidence="6" type="ordered locus">CHAB381_0213</name>
</gene>